<gene>
    <name evidence="1" type="ORF">FPQ14_02485</name>
</gene>
<reference evidence="1 2" key="1">
    <citation type="submission" date="2019-07" db="EMBL/GenBank/DDBJ databases">
        <title>Gilliamella genomes.</title>
        <authorList>
            <person name="Zheng H."/>
        </authorList>
    </citation>
    <scope>NUCLEOTIDE SEQUENCE [LARGE SCALE GENOMIC DNA]</scope>
    <source>
        <strain evidence="1 2">W8131</strain>
    </source>
</reference>
<comment type="caution">
    <text evidence="1">The sequence shown here is derived from an EMBL/GenBank/DDBJ whole genome shotgun (WGS) entry which is preliminary data.</text>
</comment>
<dbReference type="InterPro" id="IPR025683">
    <property type="entry name" value="Protein_beta"/>
</dbReference>
<dbReference type="AlphaFoldDB" id="A0A556RTA1"/>
<dbReference type="RefSeq" id="WP_144188122.1">
    <property type="nucleotide sequence ID" value="NZ_VMHL01000001.1"/>
</dbReference>
<evidence type="ECO:0000313" key="1">
    <source>
        <dbReference type="EMBL" id="TSJ92137.1"/>
    </source>
</evidence>
<organism evidence="1 2">
    <name type="scientific">Gilliamella apicola</name>
    <dbReference type="NCBI Taxonomy" id="1196095"/>
    <lineage>
        <taxon>Bacteria</taxon>
        <taxon>Pseudomonadati</taxon>
        <taxon>Pseudomonadota</taxon>
        <taxon>Gammaproteobacteria</taxon>
        <taxon>Orbales</taxon>
        <taxon>Orbaceae</taxon>
        <taxon>Gilliamella</taxon>
    </lineage>
</organism>
<name>A0A556RTA1_9GAMM</name>
<dbReference type="EMBL" id="VMHL01000001">
    <property type="protein sequence ID" value="TSJ92137.1"/>
    <property type="molecule type" value="Genomic_DNA"/>
</dbReference>
<evidence type="ECO:0008006" key="3">
    <source>
        <dbReference type="Google" id="ProtNLM"/>
    </source>
</evidence>
<sequence length="342" mass="39244">MLHIVNLKSGMNDINALINIYNNDKNYVIPFINTRGELKNDYLFKNFLPNWGKYPFLVDASLIAPEMYDQYNQANGLLDHSNAFQDKYDFYEKILQVNPNLIPVISILTTSTMWDNVHFLFKLQNRKYRKIAIRVTDLSENSINNLYALLASSSDPNSILVLYDKGSIVGENINTIQNQLSNILQNLSNSYSGLNVSIISTSFPSQKTPNRNVWEEIPNLDLPLYFNLKSSFQGINLIYGDYGATNPTSPMEYFPGMQIIPCVTYYDNYHWYQMKTGNSHEFYKFVDLANYLISESFYHGSNFSWGDSQICQIANKTISNGNPGTWNGIRINQHITSIARMT</sequence>
<accession>A0A556RTA1</accession>
<dbReference type="Proteomes" id="UP000319138">
    <property type="component" value="Unassembled WGS sequence"/>
</dbReference>
<protein>
    <recommendedName>
        <fullName evidence="3">Beta family protein</fullName>
    </recommendedName>
</protein>
<dbReference type="Pfam" id="PF14350">
    <property type="entry name" value="Beta_protein"/>
    <property type="match status" value="1"/>
</dbReference>
<proteinExistence type="predicted"/>
<evidence type="ECO:0000313" key="2">
    <source>
        <dbReference type="Proteomes" id="UP000319138"/>
    </source>
</evidence>